<comment type="caution">
    <text evidence="1">The sequence shown here is derived from an EMBL/GenBank/DDBJ whole genome shotgun (WGS) entry which is preliminary data.</text>
</comment>
<sequence>MATRQSEQPSNSRGRDLEVFQLELDQYGSPVPLKPAGWYVCFVPGLQKQWWHRYANKKHKHVFAIRPAGPGEWTLFEPWWHRLLTATITSEQARKFLLWGARGDVLHVREAIPGRGSQVRGWMSCATLTSYLLLGMDPARAL</sequence>
<evidence type="ECO:0000313" key="1">
    <source>
        <dbReference type="EMBL" id="GGN46276.1"/>
    </source>
</evidence>
<protein>
    <submittedName>
        <fullName evidence="1">Uncharacterized protein</fullName>
    </submittedName>
</protein>
<proteinExistence type="predicted"/>
<reference evidence="2" key="1">
    <citation type="journal article" date="2019" name="Int. J. Syst. Evol. Microbiol.">
        <title>The Global Catalogue of Microorganisms (GCM) 10K type strain sequencing project: providing services to taxonomists for standard genome sequencing and annotation.</title>
        <authorList>
            <consortium name="The Broad Institute Genomics Platform"/>
            <consortium name="The Broad Institute Genome Sequencing Center for Infectious Disease"/>
            <person name="Wu L."/>
            <person name="Ma J."/>
        </authorList>
    </citation>
    <scope>NUCLEOTIDE SEQUENCE [LARGE SCALE GENOMIC DNA]</scope>
    <source>
        <strain evidence="2">CGMCC 1.6784</strain>
    </source>
</reference>
<name>A0ABQ2JI02_9SPHN</name>
<evidence type="ECO:0000313" key="2">
    <source>
        <dbReference type="Proteomes" id="UP000605099"/>
    </source>
</evidence>
<dbReference type="EMBL" id="BMLK01000005">
    <property type="protein sequence ID" value="GGN46276.1"/>
    <property type="molecule type" value="Genomic_DNA"/>
</dbReference>
<organism evidence="1 2">
    <name type="scientific">Novosphingobium indicum</name>
    <dbReference type="NCBI Taxonomy" id="462949"/>
    <lineage>
        <taxon>Bacteria</taxon>
        <taxon>Pseudomonadati</taxon>
        <taxon>Pseudomonadota</taxon>
        <taxon>Alphaproteobacteria</taxon>
        <taxon>Sphingomonadales</taxon>
        <taxon>Sphingomonadaceae</taxon>
        <taxon>Novosphingobium</taxon>
    </lineage>
</organism>
<keyword evidence="2" id="KW-1185">Reference proteome</keyword>
<dbReference type="Proteomes" id="UP000605099">
    <property type="component" value="Unassembled WGS sequence"/>
</dbReference>
<accession>A0ABQ2JI02</accession>
<gene>
    <name evidence="1" type="ORF">GCM10011349_13270</name>
</gene>